<dbReference type="PATRIC" id="fig|1423742.4.peg.953"/>
<name>A0A0R1UTN3_9LACO</name>
<sequence>MQILTEEIQQELRATRGELNLTRFQLSKELGLSLPTTGKIINSSAPMVVSNTVFNKVIEWIKTKEAK</sequence>
<evidence type="ECO:0000313" key="2">
    <source>
        <dbReference type="Proteomes" id="UP000051084"/>
    </source>
</evidence>
<evidence type="ECO:0008006" key="3">
    <source>
        <dbReference type="Google" id="ProtNLM"/>
    </source>
</evidence>
<organism evidence="1 2">
    <name type="scientific">Limosilactobacillus equigenerosi DSM 18793 = JCM 14505</name>
    <dbReference type="NCBI Taxonomy" id="1423742"/>
    <lineage>
        <taxon>Bacteria</taxon>
        <taxon>Bacillati</taxon>
        <taxon>Bacillota</taxon>
        <taxon>Bacilli</taxon>
        <taxon>Lactobacillales</taxon>
        <taxon>Lactobacillaceae</taxon>
        <taxon>Limosilactobacillus</taxon>
    </lineage>
</organism>
<comment type="caution">
    <text evidence="1">The sequence shown here is derived from an EMBL/GenBank/DDBJ whole genome shotgun (WGS) entry which is preliminary data.</text>
</comment>
<dbReference type="STRING" id="417373.GCA_001570685_01315"/>
<accession>A0A0R1UTN3</accession>
<dbReference type="RefSeq" id="WP_054653485.1">
    <property type="nucleotide sequence ID" value="NZ_AZGC01000003.1"/>
</dbReference>
<dbReference type="AlphaFoldDB" id="A0A0R1UTN3"/>
<keyword evidence="2" id="KW-1185">Reference proteome</keyword>
<proteinExistence type="predicted"/>
<protein>
    <recommendedName>
        <fullName evidence="3">HTH cro/C1-type domain-containing protein</fullName>
    </recommendedName>
</protein>
<dbReference type="Proteomes" id="UP000051084">
    <property type="component" value="Unassembled WGS sequence"/>
</dbReference>
<reference evidence="1 2" key="1">
    <citation type="journal article" date="2015" name="Genome Announc.">
        <title>Expanding the biotechnology potential of lactobacilli through comparative genomics of 213 strains and associated genera.</title>
        <authorList>
            <person name="Sun Z."/>
            <person name="Harris H.M."/>
            <person name="McCann A."/>
            <person name="Guo C."/>
            <person name="Argimon S."/>
            <person name="Zhang W."/>
            <person name="Yang X."/>
            <person name="Jeffery I.B."/>
            <person name="Cooney J.C."/>
            <person name="Kagawa T.F."/>
            <person name="Liu W."/>
            <person name="Song Y."/>
            <person name="Salvetti E."/>
            <person name="Wrobel A."/>
            <person name="Rasinkangas P."/>
            <person name="Parkhill J."/>
            <person name="Rea M.C."/>
            <person name="O'Sullivan O."/>
            <person name="Ritari J."/>
            <person name="Douillard F.P."/>
            <person name="Paul Ross R."/>
            <person name="Yang R."/>
            <person name="Briner A.E."/>
            <person name="Felis G.E."/>
            <person name="de Vos W.M."/>
            <person name="Barrangou R."/>
            <person name="Klaenhammer T.R."/>
            <person name="Caufield P.W."/>
            <person name="Cui Y."/>
            <person name="Zhang H."/>
            <person name="O'Toole P.W."/>
        </authorList>
    </citation>
    <scope>NUCLEOTIDE SEQUENCE [LARGE SCALE GENOMIC DNA]</scope>
    <source>
        <strain evidence="1 2">DSM 18793</strain>
    </source>
</reference>
<dbReference type="EMBL" id="AZGC01000003">
    <property type="protein sequence ID" value="KRL96544.1"/>
    <property type="molecule type" value="Genomic_DNA"/>
</dbReference>
<evidence type="ECO:0000313" key="1">
    <source>
        <dbReference type="EMBL" id="KRL96544.1"/>
    </source>
</evidence>
<gene>
    <name evidence="1" type="ORF">FC21_GL000916</name>
</gene>